<proteinExistence type="predicted"/>
<evidence type="ECO:0000313" key="2">
    <source>
        <dbReference type="EMBL" id="KAH8036224.1"/>
    </source>
</evidence>
<dbReference type="VEuPathDB" id="VectorBase:LOC119181580"/>
<reference evidence="2" key="1">
    <citation type="journal article" date="2020" name="Cell">
        <title>Large-Scale Comparative Analyses of Tick Genomes Elucidate Their Genetic Diversity and Vector Capacities.</title>
        <authorList>
            <consortium name="Tick Genome and Microbiome Consortium (TIGMIC)"/>
            <person name="Jia N."/>
            <person name="Wang J."/>
            <person name="Shi W."/>
            <person name="Du L."/>
            <person name="Sun Y."/>
            <person name="Zhan W."/>
            <person name="Jiang J.F."/>
            <person name="Wang Q."/>
            <person name="Zhang B."/>
            <person name="Ji P."/>
            <person name="Bell-Sakyi L."/>
            <person name="Cui X.M."/>
            <person name="Yuan T.T."/>
            <person name="Jiang B.G."/>
            <person name="Yang W.F."/>
            <person name="Lam T.T."/>
            <person name="Chang Q.C."/>
            <person name="Ding S.J."/>
            <person name="Wang X.J."/>
            <person name="Zhu J.G."/>
            <person name="Ruan X.D."/>
            <person name="Zhao L."/>
            <person name="Wei J.T."/>
            <person name="Ye R.Z."/>
            <person name="Que T.C."/>
            <person name="Du C.H."/>
            <person name="Zhou Y.H."/>
            <person name="Cheng J.X."/>
            <person name="Dai P.F."/>
            <person name="Guo W.B."/>
            <person name="Han X.H."/>
            <person name="Huang E.J."/>
            <person name="Li L.F."/>
            <person name="Wei W."/>
            <person name="Gao Y.C."/>
            <person name="Liu J.Z."/>
            <person name="Shao H.Z."/>
            <person name="Wang X."/>
            <person name="Wang C.C."/>
            <person name="Yang T.C."/>
            <person name="Huo Q.B."/>
            <person name="Li W."/>
            <person name="Chen H.Y."/>
            <person name="Chen S.E."/>
            <person name="Zhou L.G."/>
            <person name="Ni X.B."/>
            <person name="Tian J.H."/>
            <person name="Sheng Y."/>
            <person name="Liu T."/>
            <person name="Pan Y.S."/>
            <person name="Xia L.Y."/>
            <person name="Li J."/>
            <person name="Zhao F."/>
            <person name="Cao W.C."/>
        </authorList>
    </citation>
    <scope>NUCLEOTIDE SEQUENCE</scope>
    <source>
        <strain evidence="2">Rmic-2018</strain>
    </source>
</reference>
<dbReference type="AlphaFoldDB" id="A0A9J6EQA7"/>
<comment type="caution">
    <text evidence="2">The sequence shown here is derived from an EMBL/GenBank/DDBJ whole genome shotgun (WGS) entry which is preliminary data.</text>
</comment>
<evidence type="ECO:0000259" key="1">
    <source>
        <dbReference type="PROSITE" id="PS51194"/>
    </source>
</evidence>
<accession>A0A9J6EQA7</accession>
<keyword evidence="3" id="KW-1185">Reference proteome</keyword>
<sequence>MFGLAGVLENAVQKAAMAAEDFIIQFNNPPDAFGGLGPALPPFNGPNEGFIAPAVRPESPFFGLARERYPVIGDTSTTRMCLGRGIGAGNPAGQSHVRGNLCPPDWARIPLPSYEKDCFRDRTVTSQRSSEEVEAFRKANDVVVTARDMLDPILHIEEASFPEFLRRNIEARNTGSSVTALQAQCWPVALRGQDLVAFSKSASEENALDYLAPGIVHVQRQPAVPLGCGPIVLVLTVTQEAAQQDIIQDEEDRIIVFVESKQTAEDLMWSVCLQGWSAVGIHGSHSEQEREWALNALRFGKVLVLVVTDVAKRAIDAENVRSSSTTTVRAVRTSTGDASSTRLIETGPVWCTSF</sequence>
<reference evidence="2" key="2">
    <citation type="submission" date="2021-09" db="EMBL/GenBank/DDBJ databases">
        <authorList>
            <person name="Jia N."/>
            <person name="Wang J."/>
            <person name="Shi W."/>
            <person name="Du L."/>
            <person name="Sun Y."/>
            <person name="Zhan W."/>
            <person name="Jiang J."/>
            <person name="Wang Q."/>
            <person name="Zhang B."/>
            <person name="Ji P."/>
            <person name="Sakyi L.B."/>
            <person name="Cui X."/>
            <person name="Yuan T."/>
            <person name="Jiang B."/>
            <person name="Yang W."/>
            <person name="Lam T.T.-Y."/>
            <person name="Chang Q."/>
            <person name="Ding S."/>
            <person name="Wang X."/>
            <person name="Zhu J."/>
            <person name="Ruan X."/>
            <person name="Zhao L."/>
            <person name="Wei J."/>
            <person name="Que T."/>
            <person name="Du C."/>
            <person name="Cheng J."/>
            <person name="Dai P."/>
            <person name="Han X."/>
            <person name="Huang E."/>
            <person name="Gao Y."/>
            <person name="Liu J."/>
            <person name="Shao H."/>
            <person name="Ye R."/>
            <person name="Li L."/>
            <person name="Wei W."/>
            <person name="Wang X."/>
            <person name="Wang C."/>
            <person name="Huo Q."/>
            <person name="Li W."/>
            <person name="Guo W."/>
            <person name="Chen H."/>
            <person name="Chen S."/>
            <person name="Zhou L."/>
            <person name="Zhou L."/>
            <person name="Ni X."/>
            <person name="Tian J."/>
            <person name="Zhou Y."/>
            <person name="Sheng Y."/>
            <person name="Liu T."/>
            <person name="Pan Y."/>
            <person name="Xia L."/>
            <person name="Li J."/>
            <person name="Zhao F."/>
            <person name="Cao W."/>
        </authorList>
    </citation>
    <scope>NUCLEOTIDE SEQUENCE</scope>
    <source>
        <strain evidence="2">Rmic-2018</strain>
        <tissue evidence="2">Larvae</tissue>
    </source>
</reference>
<evidence type="ECO:0000313" key="3">
    <source>
        <dbReference type="Proteomes" id="UP000821866"/>
    </source>
</evidence>
<dbReference type="PROSITE" id="PS51194">
    <property type="entry name" value="HELICASE_CTER"/>
    <property type="match status" value="1"/>
</dbReference>
<dbReference type="SUPFAM" id="SSF52540">
    <property type="entry name" value="P-loop containing nucleoside triphosphate hydrolases"/>
    <property type="match status" value="2"/>
</dbReference>
<dbReference type="Gene3D" id="3.40.50.300">
    <property type="entry name" value="P-loop containing nucleotide triphosphate hydrolases"/>
    <property type="match status" value="1"/>
</dbReference>
<dbReference type="InterPro" id="IPR027417">
    <property type="entry name" value="P-loop_NTPase"/>
</dbReference>
<feature type="domain" description="Helicase C-terminal" evidence="1">
    <location>
        <begin position="241"/>
        <end position="354"/>
    </location>
</feature>
<name>A0A9J6EQA7_RHIMP</name>
<dbReference type="Proteomes" id="UP000821866">
    <property type="component" value="Chromosome 11"/>
</dbReference>
<gene>
    <name evidence="2" type="ORF">HPB51_020895</name>
</gene>
<organism evidence="2 3">
    <name type="scientific">Rhipicephalus microplus</name>
    <name type="common">Cattle tick</name>
    <name type="synonym">Boophilus microplus</name>
    <dbReference type="NCBI Taxonomy" id="6941"/>
    <lineage>
        <taxon>Eukaryota</taxon>
        <taxon>Metazoa</taxon>
        <taxon>Ecdysozoa</taxon>
        <taxon>Arthropoda</taxon>
        <taxon>Chelicerata</taxon>
        <taxon>Arachnida</taxon>
        <taxon>Acari</taxon>
        <taxon>Parasitiformes</taxon>
        <taxon>Ixodida</taxon>
        <taxon>Ixodoidea</taxon>
        <taxon>Ixodidae</taxon>
        <taxon>Rhipicephalinae</taxon>
        <taxon>Rhipicephalus</taxon>
        <taxon>Boophilus</taxon>
    </lineage>
</organism>
<protein>
    <recommendedName>
        <fullName evidence="1">Helicase C-terminal domain-containing protein</fullName>
    </recommendedName>
</protein>
<dbReference type="EMBL" id="JABSTU010000003">
    <property type="protein sequence ID" value="KAH8036224.1"/>
    <property type="molecule type" value="Genomic_DNA"/>
</dbReference>
<dbReference type="InterPro" id="IPR001650">
    <property type="entry name" value="Helicase_C-like"/>
</dbReference>
<dbReference type="Pfam" id="PF00271">
    <property type="entry name" value="Helicase_C"/>
    <property type="match status" value="1"/>
</dbReference>
<dbReference type="PANTHER" id="PTHR47958">
    <property type="entry name" value="ATP-DEPENDENT RNA HELICASE DBP3"/>
    <property type="match status" value="1"/>
</dbReference>